<evidence type="ECO:0000313" key="7">
    <source>
        <dbReference type="Proteomes" id="UP001209540"/>
    </source>
</evidence>
<reference evidence="6" key="1">
    <citation type="journal article" date="2022" name="IScience">
        <title>Evolution of zygomycete secretomes and the origins of terrestrial fungal ecologies.</title>
        <authorList>
            <person name="Chang Y."/>
            <person name="Wang Y."/>
            <person name="Mondo S."/>
            <person name="Ahrendt S."/>
            <person name="Andreopoulos W."/>
            <person name="Barry K."/>
            <person name="Beard J."/>
            <person name="Benny G.L."/>
            <person name="Blankenship S."/>
            <person name="Bonito G."/>
            <person name="Cuomo C."/>
            <person name="Desiro A."/>
            <person name="Gervers K.A."/>
            <person name="Hundley H."/>
            <person name="Kuo A."/>
            <person name="LaButti K."/>
            <person name="Lang B.F."/>
            <person name="Lipzen A."/>
            <person name="O'Donnell K."/>
            <person name="Pangilinan J."/>
            <person name="Reynolds N."/>
            <person name="Sandor L."/>
            <person name="Smith M.E."/>
            <person name="Tsang A."/>
            <person name="Grigoriev I.V."/>
            <person name="Stajich J.E."/>
            <person name="Spatafora J.W."/>
        </authorList>
    </citation>
    <scope>NUCLEOTIDE SEQUENCE</scope>
    <source>
        <strain evidence="6">RSA 2281</strain>
    </source>
</reference>
<sequence length="331" mass="36084">MLLPLPATTTQRLLPSLTRLDSLVVYIVASLFATFLVSFLFTKTEYKFPFPHVVNCIQLAIAWLIASKTPIASLLPSSPSSSLPTATTTTTPLQTTRLLFPVTAAYIGWLVVNPLFLIHVPINAYQIFTGLALPLSHILISTSFFLKKPTQSSSSSLTVDTLVACGLYYFGFWLSSEGFGKISWQGTFLGLFNAFFLALYGVLAKKSLISVDPWTLVRHNSGWGCLVMIPFGIYNWVTWPGPVPSFVDELGFWFQMVLTGSIGLGLQMITIVLIKLSSPIMQTSAAGVKVCLQSVLAAAILGNPLSKLNLFGTAIALSGACYSIYHELRKI</sequence>
<dbReference type="AlphaFoldDB" id="A0AAD5KFZ8"/>
<dbReference type="Proteomes" id="UP001209540">
    <property type="component" value="Unassembled WGS sequence"/>
</dbReference>
<evidence type="ECO:0000313" key="6">
    <source>
        <dbReference type="EMBL" id="KAI9265121.1"/>
    </source>
</evidence>
<comment type="similarity">
    <text evidence="5">Belongs to the TPT transporter family. SLC35D subfamily.</text>
</comment>
<comment type="caution">
    <text evidence="6">The sequence shown here is derived from an EMBL/GenBank/DDBJ whole genome shotgun (WGS) entry which is preliminary data.</text>
</comment>
<dbReference type="PANTHER" id="PTHR11132">
    <property type="entry name" value="SOLUTE CARRIER FAMILY 35"/>
    <property type="match status" value="1"/>
</dbReference>
<evidence type="ECO:0000256" key="5">
    <source>
        <dbReference type="RuleBase" id="RU367097"/>
    </source>
</evidence>
<keyword evidence="4 5" id="KW-0472">Membrane</keyword>
<reference evidence="6" key="2">
    <citation type="submission" date="2023-02" db="EMBL/GenBank/DDBJ databases">
        <authorList>
            <consortium name="DOE Joint Genome Institute"/>
            <person name="Mondo S.J."/>
            <person name="Chang Y."/>
            <person name="Wang Y."/>
            <person name="Ahrendt S."/>
            <person name="Andreopoulos W."/>
            <person name="Barry K."/>
            <person name="Beard J."/>
            <person name="Benny G.L."/>
            <person name="Blankenship S."/>
            <person name="Bonito G."/>
            <person name="Cuomo C."/>
            <person name="Desiro A."/>
            <person name="Gervers K.A."/>
            <person name="Hundley H."/>
            <person name="Kuo A."/>
            <person name="LaButti K."/>
            <person name="Lang B.F."/>
            <person name="Lipzen A."/>
            <person name="O'Donnell K."/>
            <person name="Pangilinan J."/>
            <person name="Reynolds N."/>
            <person name="Sandor L."/>
            <person name="Smith M.W."/>
            <person name="Tsang A."/>
            <person name="Grigoriev I.V."/>
            <person name="Stajich J.E."/>
            <person name="Spatafora J.W."/>
        </authorList>
    </citation>
    <scope>NUCLEOTIDE SEQUENCE</scope>
    <source>
        <strain evidence="6">RSA 2281</strain>
    </source>
</reference>
<comment type="subcellular location">
    <subcellularLocation>
        <location evidence="5">Golgi apparatus membrane</location>
        <topology evidence="5">Multi-pass membrane protein</topology>
    </subcellularLocation>
    <subcellularLocation>
        <location evidence="5">Cytoplasmic vesicle membrane</location>
        <topology evidence="5">Multi-pass membrane protein</topology>
    </subcellularLocation>
    <subcellularLocation>
        <location evidence="5">Endoplasmic reticulum membrane</location>
        <topology evidence="5">Multi-pass membrane protein</topology>
    </subcellularLocation>
    <subcellularLocation>
        <location evidence="1">Membrane</location>
        <topology evidence="1">Multi-pass membrane protein</topology>
    </subcellularLocation>
</comment>
<keyword evidence="5" id="KW-0256">Endoplasmic reticulum</keyword>
<feature type="transmembrane region" description="Helical" evidence="5">
    <location>
        <begin position="98"/>
        <end position="118"/>
    </location>
</feature>
<dbReference type="EMBL" id="JAIXMP010000011">
    <property type="protein sequence ID" value="KAI9265121.1"/>
    <property type="molecule type" value="Genomic_DNA"/>
</dbReference>
<keyword evidence="2 5" id="KW-0812">Transmembrane</keyword>
<gene>
    <name evidence="6" type="ORF">BDA99DRAFT_507775</name>
</gene>
<accession>A0AAD5KFZ8</accession>
<protein>
    <recommendedName>
        <fullName evidence="5">GDP-mannose transporter</fullName>
        <shortName evidence="5">GMT</shortName>
    </recommendedName>
</protein>
<evidence type="ECO:0000256" key="2">
    <source>
        <dbReference type="ARBA" id="ARBA00022692"/>
    </source>
</evidence>
<keyword evidence="5" id="KW-0762">Sugar transport</keyword>
<dbReference type="GO" id="GO:0000139">
    <property type="term" value="C:Golgi membrane"/>
    <property type="evidence" value="ECO:0007669"/>
    <property type="project" value="UniProtKB-SubCell"/>
</dbReference>
<comment type="subunit">
    <text evidence="5">Homooligomer.</text>
</comment>
<evidence type="ECO:0000256" key="3">
    <source>
        <dbReference type="ARBA" id="ARBA00022989"/>
    </source>
</evidence>
<keyword evidence="5" id="KW-0333">Golgi apparatus</keyword>
<comment type="function">
    <text evidence="5">Involved in the import of GDP-mannose from the cytoplasm into the Golgi lumen.</text>
</comment>
<evidence type="ECO:0000256" key="4">
    <source>
        <dbReference type="ARBA" id="ARBA00023136"/>
    </source>
</evidence>
<feature type="transmembrane region" description="Helical" evidence="5">
    <location>
        <begin position="216"/>
        <end position="237"/>
    </location>
</feature>
<feature type="transmembrane region" description="Helical" evidence="5">
    <location>
        <begin position="124"/>
        <end position="145"/>
    </location>
</feature>
<feature type="transmembrane region" description="Helical" evidence="5">
    <location>
        <begin position="252"/>
        <end position="274"/>
    </location>
</feature>
<feature type="transmembrane region" description="Helical" evidence="5">
    <location>
        <begin position="182"/>
        <end position="204"/>
    </location>
</feature>
<name>A0AAD5KFZ8_9FUNG</name>
<dbReference type="GO" id="GO:0005789">
    <property type="term" value="C:endoplasmic reticulum membrane"/>
    <property type="evidence" value="ECO:0007669"/>
    <property type="project" value="UniProtKB-SubCell"/>
</dbReference>
<evidence type="ECO:0000256" key="1">
    <source>
        <dbReference type="ARBA" id="ARBA00004141"/>
    </source>
</evidence>
<keyword evidence="7" id="KW-1185">Reference proteome</keyword>
<keyword evidence="5" id="KW-0813">Transport</keyword>
<proteinExistence type="inferred from homology"/>
<feature type="transmembrane region" description="Helical" evidence="5">
    <location>
        <begin position="23"/>
        <end position="42"/>
    </location>
</feature>
<dbReference type="GO" id="GO:0030659">
    <property type="term" value="C:cytoplasmic vesicle membrane"/>
    <property type="evidence" value="ECO:0007669"/>
    <property type="project" value="UniProtKB-SubCell"/>
</dbReference>
<keyword evidence="3 5" id="KW-1133">Transmembrane helix</keyword>
<organism evidence="6 7">
    <name type="scientific">Phascolomyces articulosus</name>
    <dbReference type="NCBI Taxonomy" id="60185"/>
    <lineage>
        <taxon>Eukaryota</taxon>
        <taxon>Fungi</taxon>
        <taxon>Fungi incertae sedis</taxon>
        <taxon>Mucoromycota</taxon>
        <taxon>Mucoromycotina</taxon>
        <taxon>Mucoromycetes</taxon>
        <taxon>Mucorales</taxon>
        <taxon>Lichtheimiaceae</taxon>
        <taxon>Phascolomyces</taxon>
    </lineage>
</organism>
<dbReference type="InterPro" id="IPR050186">
    <property type="entry name" value="TPT_transporter"/>
</dbReference>
<keyword evidence="5" id="KW-0968">Cytoplasmic vesicle</keyword>
<feature type="transmembrane region" description="Helical" evidence="5">
    <location>
        <begin position="157"/>
        <end position="176"/>
    </location>
</feature>